<protein>
    <submittedName>
        <fullName evidence="3">Transaldolase</fullName>
    </submittedName>
</protein>
<reference evidence="3" key="1">
    <citation type="submission" date="2023-01" db="EMBL/GenBank/DDBJ databases">
        <title>The growth and conidiation of Purpureocillium lavendulum are regulated by nitrogen source and histone H3K14 acetylation.</title>
        <authorList>
            <person name="Tang P."/>
            <person name="Han J."/>
            <person name="Zhang C."/>
            <person name="Tang P."/>
            <person name="Qi F."/>
            <person name="Zhang K."/>
            <person name="Liang L."/>
        </authorList>
    </citation>
    <scope>NUCLEOTIDE SEQUENCE</scope>
    <source>
        <strain evidence="3">YMF1.00683</strain>
    </source>
</reference>
<organism evidence="3 4">
    <name type="scientific">Purpureocillium lavendulum</name>
    <dbReference type="NCBI Taxonomy" id="1247861"/>
    <lineage>
        <taxon>Eukaryota</taxon>
        <taxon>Fungi</taxon>
        <taxon>Dikarya</taxon>
        <taxon>Ascomycota</taxon>
        <taxon>Pezizomycotina</taxon>
        <taxon>Sordariomycetes</taxon>
        <taxon>Hypocreomycetidae</taxon>
        <taxon>Hypocreales</taxon>
        <taxon>Ophiocordycipitaceae</taxon>
        <taxon>Purpureocillium</taxon>
    </lineage>
</organism>
<evidence type="ECO:0000256" key="2">
    <source>
        <dbReference type="SAM" id="MobiDB-lite"/>
    </source>
</evidence>
<sequence length="380" mass="42063">MSPQIQPNERYGSMDSKNEQTWLERLDEELNVDVDWMDTDYIKNMPIKPHDQTSNQLWVDVELANPANAALLRETARELKDRGWLAIYTRMRKAVLMCKKNIGYISGRALLQTLPSKAYDTQATIAHAELYDAEFSRAGISRDRYCIKIPSTGPALNAVATLSAKGIPTLGTAVFCLPQAVACSQANAFYISPYFNEKAAHDDRSKWPNVDDPATEHPMSPRVFQMLQVYRKLFKETGRDQPLMKNASYISAKEAMASGELGCHSATISHTVLNELAKLKYDGSKRPGEGSQKPKHAYSDATPVPERLMKLATVDPLSPSGFNATAARTDIDYLANGGAELARAIEADPYANRELAAALELFTAAENRSKEKVQKAMAEA</sequence>
<comment type="caution">
    <text evidence="3">The sequence shown here is derived from an EMBL/GenBank/DDBJ whole genome shotgun (WGS) entry which is preliminary data.</text>
</comment>
<dbReference type="EMBL" id="JAQHRD010000003">
    <property type="protein sequence ID" value="KAJ6443570.1"/>
    <property type="molecule type" value="Genomic_DNA"/>
</dbReference>
<proteinExistence type="predicted"/>
<dbReference type="InterPro" id="IPR001585">
    <property type="entry name" value="TAL/FSA"/>
</dbReference>
<evidence type="ECO:0000256" key="1">
    <source>
        <dbReference type="ARBA" id="ARBA00023270"/>
    </source>
</evidence>
<dbReference type="Proteomes" id="UP001163105">
    <property type="component" value="Unassembled WGS sequence"/>
</dbReference>
<evidence type="ECO:0000313" key="4">
    <source>
        <dbReference type="Proteomes" id="UP001163105"/>
    </source>
</evidence>
<dbReference type="PANTHER" id="PTHR10683:SF39">
    <property type="entry name" value="TRANSALDOLASE"/>
    <property type="match status" value="1"/>
</dbReference>
<dbReference type="SUPFAM" id="SSF51569">
    <property type="entry name" value="Aldolase"/>
    <property type="match status" value="1"/>
</dbReference>
<dbReference type="GO" id="GO:0009052">
    <property type="term" value="P:pentose-phosphate shunt, non-oxidative branch"/>
    <property type="evidence" value="ECO:0007669"/>
    <property type="project" value="TreeGrafter"/>
</dbReference>
<dbReference type="PANTHER" id="PTHR10683">
    <property type="entry name" value="TRANSALDOLASE"/>
    <property type="match status" value="1"/>
</dbReference>
<dbReference type="Pfam" id="PF00923">
    <property type="entry name" value="TAL_FSA"/>
    <property type="match status" value="1"/>
</dbReference>
<dbReference type="GO" id="GO:0005975">
    <property type="term" value="P:carbohydrate metabolic process"/>
    <property type="evidence" value="ECO:0007669"/>
    <property type="project" value="InterPro"/>
</dbReference>
<dbReference type="Gene3D" id="3.20.20.70">
    <property type="entry name" value="Aldolase class I"/>
    <property type="match status" value="1"/>
</dbReference>
<keyword evidence="4" id="KW-1185">Reference proteome</keyword>
<accession>A0AB34FX38</accession>
<gene>
    <name evidence="3" type="primary">talA</name>
    <name evidence="3" type="ORF">O9K51_04749</name>
</gene>
<dbReference type="AlphaFoldDB" id="A0AB34FX38"/>
<feature type="region of interest" description="Disordered" evidence="2">
    <location>
        <begin position="283"/>
        <end position="302"/>
    </location>
</feature>
<evidence type="ECO:0000313" key="3">
    <source>
        <dbReference type="EMBL" id="KAJ6443570.1"/>
    </source>
</evidence>
<name>A0AB34FX38_9HYPO</name>
<dbReference type="GO" id="GO:0004801">
    <property type="term" value="F:transaldolase activity"/>
    <property type="evidence" value="ECO:0007669"/>
    <property type="project" value="TreeGrafter"/>
</dbReference>
<dbReference type="InterPro" id="IPR013785">
    <property type="entry name" value="Aldolase_TIM"/>
</dbReference>
<keyword evidence="1" id="KW-0704">Schiff base</keyword>